<reference evidence="1 2" key="1">
    <citation type="submission" date="2020-08" db="EMBL/GenBank/DDBJ databases">
        <title>Genome public.</title>
        <authorList>
            <person name="Liu C."/>
            <person name="Sun Q."/>
        </authorList>
    </citation>
    <scope>NUCLEOTIDE SEQUENCE [LARGE SCALE GENOMIC DNA]</scope>
    <source>
        <strain evidence="1 2">NSJ-36</strain>
    </source>
</reference>
<proteinExistence type="predicted"/>
<keyword evidence="2" id="KW-1185">Reference proteome</keyword>
<accession>A0ABR7EVA9</accession>
<evidence type="ECO:0000313" key="2">
    <source>
        <dbReference type="Proteomes" id="UP000647235"/>
    </source>
</evidence>
<evidence type="ECO:0000313" key="1">
    <source>
        <dbReference type="EMBL" id="MBC5665288.1"/>
    </source>
</evidence>
<dbReference type="Proteomes" id="UP000647235">
    <property type="component" value="Unassembled WGS sequence"/>
</dbReference>
<protein>
    <submittedName>
        <fullName evidence="1">Uncharacterized protein</fullName>
    </submittedName>
</protein>
<gene>
    <name evidence="1" type="ORF">H8S07_08350</name>
</gene>
<name>A0ABR7EVA9_9FIRM</name>
<dbReference type="RefSeq" id="WP_118519924.1">
    <property type="nucleotide sequence ID" value="NZ_JACOOY010000009.1"/>
</dbReference>
<comment type="caution">
    <text evidence="1">The sequence shown here is derived from an EMBL/GenBank/DDBJ whole genome shotgun (WGS) entry which is preliminary data.</text>
</comment>
<dbReference type="EMBL" id="JACOOY010000009">
    <property type="protein sequence ID" value="MBC5665288.1"/>
    <property type="molecule type" value="Genomic_DNA"/>
</dbReference>
<sequence length="78" mass="8925">MNFNQITMLSKMKNAMETFRRNHPKFPLFLNAVSQDALVEGTIIEINVTTPEGKNYCTNVKLKSSDLELMETLKNMNS</sequence>
<organism evidence="1 2">
    <name type="scientific">Dorea hominis</name>
    <dbReference type="NCBI Taxonomy" id="2763040"/>
    <lineage>
        <taxon>Bacteria</taxon>
        <taxon>Bacillati</taxon>
        <taxon>Bacillota</taxon>
        <taxon>Clostridia</taxon>
        <taxon>Lachnospirales</taxon>
        <taxon>Lachnospiraceae</taxon>
        <taxon>Dorea</taxon>
    </lineage>
</organism>